<dbReference type="GO" id="GO:0000977">
    <property type="term" value="F:RNA polymerase II transcription regulatory region sequence-specific DNA binding"/>
    <property type="evidence" value="ECO:0007669"/>
    <property type="project" value="TreeGrafter"/>
</dbReference>
<keyword evidence="5" id="KW-0539">Nucleus</keyword>
<dbReference type="InterPro" id="IPR052470">
    <property type="entry name" value="ER_Stress-Reg_TF"/>
</dbReference>
<dbReference type="CDD" id="cd14691">
    <property type="entry name" value="bZIP_XBP1"/>
    <property type="match status" value="1"/>
</dbReference>
<dbReference type="Proteomes" id="UP000002358">
    <property type="component" value="Chromosome 5"/>
</dbReference>
<dbReference type="PROSITE" id="PS50217">
    <property type="entry name" value="BZIP"/>
    <property type="match status" value="1"/>
</dbReference>
<dbReference type="PROSITE" id="PS00036">
    <property type="entry name" value="BZIP_BASIC"/>
    <property type="match status" value="1"/>
</dbReference>
<name>A0A7M7QL74_NASVI</name>
<keyword evidence="2" id="KW-0805">Transcription regulation</keyword>
<feature type="compositionally biased region" description="Basic and acidic residues" evidence="8">
    <location>
        <begin position="218"/>
        <end position="227"/>
    </location>
</feature>
<dbReference type="EnsemblMetazoa" id="XM_031932226">
    <property type="protein sequence ID" value="XP_031788086"/>
    <property type="gene ID" value="LOC116417701"/>
</dbReference>
<dbReference type="FunCoup" id="A0A7M7QL74">
    <property type="interactions" value="352"/>
</dbReference>
<feature type="coiled-coil region" evidence="7">
    <location>
        <begin position="107"/>
        <end position="172"/>
    </location>
</feature>
<evidence type="ECO:0000256" key="8">
    <source>
        <dbReference type="SAM" id="MobiDB-lite"/>
    </source>
</evidence>
<protein>
    <recommendedName>
        <fullName evidence="6">X-box-binding protein 1</fullName>
    </recommendedName>
</protein>
<dbReference type="RefSeq" id="XP_031788086.2">
    <property type="nucleotide sequence ID" value="XM_031932226.2"/>
</dbReference>
<dbReference type="SMR" id="A0A7M7QL74"/>
<dbReference type="SUPFAM" id="SSF57959">
    <property type="entry name" value="Leucine zipper domain"/>
    <property type="match status" value="1"/>
</dbReference>
<feature type="compositionally biased region" description="Basic and acidic residues" evidence="8">
    <location>
        <begin position="279"/>
        <end position="289"/>
    </location>
</feature>
<keyword evidence="3" id="KW-0238">DNA-binding</keyword>
<sequence length="467" mass="51323">MSALKSVIITLPAKAATAPTIIDKTAASKLNFTTSILMDKIKVESAATQQQQQPSKKQLPVPSPLKHMELDGLLFKQESNQPSRGKKRRLDHLTWEEKLQRKKLKNRVAAQTSRDRKKAKLDELEDAVRQLREQNERLTKECSILRMQNESLVTETRRLKQDNKELMELKERKEEPTATTCATCQARVGCTVPALGSAVSLKPSAAGWHSTDGTSSDPELKRQHTPEDPDALPPLEDLFSELQADDDYIERLEELAESLLREVTAEVETNPPQSNEQSPVKKESTERFDNTEKMVGQTPNYVEADTSGGSVAIVNPTTQNIPKGVTSIVPTVTLNSSGPITIAENIEIKEEPMHDAEMVYGTYDEATNCITIIYPEDEVITRLSPNSIPIQSKQLLASPSHSYDSMSPASLHSDDADVAAGKLDSTAHSDGGYESHGSPASSDVAGANNALTDLWHESFSELFPSLA</sequence>
<evidence type="ECO:0000256" key="6">
    <source>
        <dbReference type="ARBA" id="ARBA00040165"/>
    </source>
</evidence>
<dbReference type="PANTHER" id="PTHR46542">
    <property type="entry name" value="X-BOX BINDING PROTEIN 1"/>
    <property type="match status" value="1"/>
</dbReference>
<evidence type="ECO:0000256" key="3">
    <source>
        <dbReference type="ARBA" id="ARBA00023125"/>
    </source>
</evidence>
<dbReference type="PANTHER" id="PTHR46542:SF1">
    <property type="entry name" value="X-BOX BINDING PROTEIN 1"/>
    <property type="match status" value="1"/>
</dbReference>
<keyword evidence="11" id="KW-1185">Reference proteome</keyword>
<reference evidence="10" key="1">
    <citation type="submission" date="2021-01" db="UniProtKB">
        <authorList>
            <consortium name="EnsemblMetazoa"/>
        </authorList>
    </citation>
    <scope>IDENTIFICATION</scope>
</reference>
<evidence type="ECO:0000313" key="11">
    <source>
        <dbReference type="Proteomes" id="UP000002358"/>
    </source>
</evidence>
<dbReference type="SMART" id="SM00338">
    <property type="entry name" value="BRLZ"/>
    <property type="match status" value="1"/>
</dbReference>
<dbReference type="GeneID" id="116417701"/>
<dbReference type="KEGG" id="nvi:116417701"/>
<evidence type="ECO:0000256" key="2">
    <source>
        <dbReference type="ARBA" id="ARBA00023015"/>
    </source>
</evidence>
<dbReference type="InterPro" id="IPR004827">
    <property type="entry name" value="bZIP"/>
</dbReference>
<accession>A0A7M7QL74</accession>
<dbReference type="Gene3D" id="1.20.5.170">
    <property type="match status" value="1"/>
</dbReference>
<keyword evidence="1" id="KW-0832">Ubl conjugation</keyword>
<organism evidence="10 11">
    <name type="scientific">Nasonia vitripennis</name>
    <name type="common">Parasitic wasp</name>
    <dbReference type="NCBI Taxonomy" id="7425"/>
    <lineage>
        <taxon>Eukaryota</taxon>
        <taxon>Metazoa</taxon>
        <taxon>Ecdysozoa</taxon>
        <taxon>Arthropoda</taxon>
        <taxon>Hexapoda</taxon>
        <taxon>Insecta</taxon>
        <taxon>Pterygota</taxon>
        <taxon>Neoptera</taxon>
        <taxon>Endopterygota</taxon>
        <taxon>Hymenoptera</taxon>
        <taxon>Apocrita</taxon>
        <taxon>Proctotrupomorpha</taxon>
        <taxon>Chalcidoidea</taxon>
        <taxon>Pteromalidae</taxon>
        <taxon>Pteromalinae</taxon>
        <taxon>Nasonia</taxon>
    </lineage>
</organism>
<keyword evidence="4" id="KW-0804">Transcription</keyword>
<feature type="region of interest" description="Disordered" evidence="8">
    <location>
        <begin position="265"/>
        <end position="289"/>
    </location>
</feature>
<evidence type="ECO:0000259" key="9">
    <source>
        <dbReference type="PROSITE" id="PS50217"/>
    </source>
</evidence>
<dbReference type="GO" id="GO:0005634">
    <property type="term" value="C:nucleus"/>
    <property type="evidence" value="ECO:0007669"/>
    <property type="project" value="TreeGrafter"/>
</dbReference>
<feature type="domain" description="BZIP" evidence="9">
    <location>
        <begin position="96"/>
        <end position="159"/>
    </location>
</feature>
<dbReference type="GO" id="GO:0000981">
    <property type="term" value="F:DNA-binding transcription factor activity, RNA polymerase II-specific"/>
    <property type="evidence" value="ECO:0007669"/>
    <property type="project" value="TreeGrafter"/>
</dbReference>
<dbReference type="OrthoDB" id="20960at2759"/>
<dbReference type="Pfam" id="PF00170">
    <property type="entry name" value="bZIP_1"/>
    <property type="match status" value="1"/>
</dbReference>
<evidence type="ECO:0000256" key="5">
    <source>
        <dbReference type="ARBA" id="ARBA00023242"/>
    </source>
</evidence>
<feature type="region of interest" description="Disordered" evidence="8">
    <location>
        <begin position="423"/>
        <end position="444"/>
    </location>
</feature>
<dbReference type="AlphaFoldDB" id="A0A7M7QL74"/>
<keyword evidence="7" id="KW-0175">Coiled coil</keyword>
<feature type="region of interest" description="Disordered" evidence="8">
    <location>
        <begin position="202"/>
        <end position="234"/>
    </location>
</feature>
<evidence type="ECO:0000256" key="7">
    <source>
        <dbReference type="SAM" id="Coils"/>
    </source>
</evidence>
<evidence type="ECO:0000256" key="4">
    <source>
        <dbReference type="ARBA" id="ARBA00023163"/>
    </source>
</evidence>
<evidence type="ECO:0000313" key="10">
    <source>
        <dbReference type="EnsemblMetazoa" id="XP_031788086"/>
    </source>
</evidence>
<dbReference type="InterPro" id="IPR046347">
    <property type="entry name" value="bZIP_sf"/>
</dbReference>
<dbReference type="CTD" id="7494"/>
<evidence type="ECO:0000256" key="1">
    <source>
        <dbReference type="ARBA" id="ARBA00022843"/>
    </source>
</evidence>
<proteinExistence type="predicted"/>
<dbReference type="InParanoid" id="A0A7M7QL74"/>